<dbReference type="AlphaFoldDB" id="A0A645HKI3"/>
<keyword evidence="1" id="KW-1133">Transmembrane helix</keyword>
<organism evidence="2">
    <name type="scientific">bioreactor metagenome</name>
    <dbReference type="NCBI Taxonomy" id="1076179"/>
    <lineage>
        <taxon>unclassified sequences</taxon>
        <taxon>metagenomes</taxon>
        <taxon>ecological metagenomes</taxon>
    </lineage>
</organism>
<reference evidence="2" key="1">
    <citation type="submission" date="2019-08" db="EMBL/GenBank/DDBJ databases">
        <authorList>
            <person name="Kucharzyk K."/>
            <person name="Murdoch R.W."/>
            <person name="Higgins S."/>
            <person name="Loffler F."/>
        </authorList>
    </citation>
    <scope>NUCLEOTIDE SEQUENCE</scope>
</reference>
<proteinExistence type="predicted"/>
<evidence type="ECO:0000313" key="2">
    <source>
        <dbReference type="EMBL" id="MPN39528.1"/>
    </source>
</evidence>
<gene>
    <name evidence="2" type="ORF">SDC9_187056</name>
</gene>
<feature type="transmembrane region" description="Helical" evidence="1">
    <location>
        <begin position="30"/>
        <end position="49"/>
    </location>
</feature>
<dbReference type="EMBL" id="VSSQ01095399">
    <property type="protein sequence ID" value="MPN39528.1"/>
    <property type="molecule type" value="Genomic_DNA"/>
</dbReference>
<keyword evidence="1" id="KW-0472">Membrane</keyword>
<keyword evidence="1" id="KW-0812">Transmembrane</keyword>
<evidence type="ECO:0000256" key="1">
    <source>
        <dbReference type="SAM" id="Phobius"/>
    </source>
</evidence>
<sequence>MEVVFGFLLMLLFSFDLILKEKSSIAIRRIILGAITVCYLGLVVGLAILAIKVNNVIVKTFLILVIALILRVLTKLWLKL</sequence>
<comment type="caution">
    <text evidence="2">The sequence shown here is derived from an EMBL/GenBank/DDBJ whole genome shotgun (WGS) entry which is preliminary data.</text>
</comment>
<accession>A0A645HKI3</accession>
<name>A0A645HKI3_9ZZZZ</name>
<protein>
    <submittedName>
        <fullName evidence="2">Uncharacterized protein</fullName>
    </submittedName>
</protein>
<feature type="transmembrane region" description="Helical" evidence="1">
    <location>
        <begin position="56"/>
        <end position="78"/>
    </location>
</feature>